<gene>
    <name evidence="1" type="ORF">AZE42_03050</name>
</gene>
<proteinExistence type="predicted"/>
<reference evidence="1 2" key="1">
    <citation type="submission" date="2016-03" db="EMBL/GenBank/DDBJ databases">
        <title>Comparative genomics of the ectomycorrhizal sister species Rhizopogon vinicolor and Rhizopogon vesiculosus (Basidiomycota: Boletales) reveals a divergence of the mating type B locus.</title>
        <authorList>
            <person name="Mujic A.B."/>
            <person name="Kuo A."/>
            <person name="Tritt A."/>
            <person name="Lipzen A."/>
            <person name="Chen C."/>
            <person name="Johnson J."/>
            <person name="Sharma A."/>
            <person name="Barry K."/>
            <person name="Grigoriev I.V."/>
            <person name="Spatafora J.W."/>
        </authorList>
    </citation>
    <scope>NUCLEOTIDE SEQUENCE [LARGE SCALE GENOMIC DNA]</scope>
    <source>
        <strain evidence="1 2">AM-OR11-056</strain>
    </source>
</reference>
<dbReference type="STRING" id="180088.A0A1J8QBE7"/>
<accession>A0A1J8QBE7</accession>
<dbReference type="AlphaFoldDB" id="A0A1J8QBE7"/>
<name>A0A1J8QBE7_9AGAM</name>
<evidence type="ECO:0000313" key="1">
    <source>
        <dbReference type="EMBL" id="OJA10921.1"/>
    </source>
</evidence>
<keyword evidence="2" id="KW-1185">Reference proteome</keyword>
<evidence type="ECO:0000313" key="2">
    <source>
        <dbReference type="Proteomes" id="UP000183567"/>
    </source>
</evidence>
<dbReference type="Proteomes" id="UP000183567">
    <property type="component" value="Unassembled WGS sequence"/>
</dbReference>
<protein>
    <submittedName>
        <fullName evidence="1">Uncharacterized protein</fullName>
    </submittedName>
</protein>
<organism evidence="1 2">
    <name type="scientific">Rhizopogon vesiculosus</name>
    <dbReference type="NCBI Taxonomy" id="180088"/>
    <lineage>
        <taxon>Eukaryota</taxon>
        <taxon>Fungi</taxon>
        <taxon>Dikarya</taxon>
        <taxon>Basidiomycota</taxon>
        <taxon>Agaricomycotina</taxon>
        <taxon>Agaricomycetes</taxon>
        <taxon>Agaricomycetidae</taxon>
        <taxon>Boletales</taxon>
        <taxon>Suillineae</taxon>
        <taxon>Rhizopogonaceae</taxon>
        <taxon>Rhizopogon</taxon>
    </lineage>
</organism>
<dbReference type="OrthoDB" id="10263226at2759"/>
<sequence>MVDFVSARDGEDRDSHWQWLFGADFPRRSFGLSRLFCWSLPYHWYDAMDIEVSESVLPQTHLEEHPPYQTAVINEDIPGIIELTDDDLSITLVEPMHRTHQPHTRNAWVHLERAKAKPATPSPSRSPVSQVRDREVLATANAEIPEDNAKASGALFHLISKTDFNKMQAVGQFNLGFIVARWRKCKENEEKRLDQTTVIESRRLFSRQVTDDLLAVENMDVLKRNGFEVVCEGGEGEEEDRLHLVMQSRSKDTFFYMKDLEELIHLMHDRSIGTMVRCSKARAMTWTRTDTLPVFLTGRHITNYLELLNHGHLDLREDGDISLLPSFLMSSSLLGITVGRLPVPQKLETLPDSGGELHVQQQLLVQRIATAYSALHGIEMGINP</sequence>
<dbReference type="EMBL" id="LVVM01005320">
    <property type="protein sequence ID" value="OJA10921.1"/>
    <property type="molecule type" value="Genomic_DNA"/>
</dbReference>
<comment type="caution">
    <text evidence="1">The sequence shown here is derived from an EMBL/GenBank/DDBJ whole genome shotgun (WGS) entry which is preliminary data.</text>
</comment>